<evidence type="ECO:0000256" key="18">
    <source>
        <dbReference type="HAMAP-Rule" id="MF_00110"/>
    </source>
</evidence>
<comment type="cofactor">
    <cofactor evidence="18">
        <name>Co(2+)</name>
        <dbReference type="ChEBI" id="CHEBI:48828"/>
    </cofactor>
    <cofactor evidence="18">
        <name>Zn(2+)</name>
        <dbReference type="ChEBI" id="CHEBI:29105"/>
    </cofactor>
    <text evidence="18">Binds 1 divalent metal cation per subunit. Can use either Co(2+) or Zn(2+).</text>
</comment>
<evidence type="ECO:0000256" key="9">
    <source>
        <dbReference type="ARBA" id="ARBA00022490"/>
    </source>
</evidence>
<evidence type="ECO:0000313" key="23">
    <source>
        <dbReference type="Proteomes" id="UP000199428"/>
    </source>
</evidence>
<keyword evidence="11 18" id="KW-0479">Metal-binding</keyword>
<feature type="binding site" evidence="18">
    <location>
        <position position="154"/>
    </location>
    <ligand>
        <name>NAD(+)</name>
        <dbReference type="ChEBI" id="CHEBI:57540"/>
    </ligand>
</feature>
<feature type="binding site" evidence="18">
    <location>
        <position position="266"/>
    </location>
    <ligand>
        <name>Zn(2+)</name>
        <dbReference type="ChEBI" id="CHEBI:29105"/>
    </ligand>
</feature>
<dbReference type="InterPro" id="IPR050071">
    <property type="entry name" value="Dehydroquinate_synthase"/>
</dbReference>
<dbReference type="PANTHER" id="PTHR43622">
    <property type="entry name" value="3-DEHYDROQUINATE SYNTHASE"/>
    <property type="match status" value="1"/>
</dbReference>
<keyword evidence="9 18" id="KW-0963">Cytoplasm</keyword>
<evidence type="ECO:0000256" key="19">
    <source>
        <dbReference type="SAM" id="Phobius"/>
    </source>
</evidence>
<keyword evidence="17 18" id="KW-0170">Cobalt</keyword>
<dbReference type="GO" id="GO:0005737">
    <property type="term" value="C:cytoplasm"/>
    <property type="evidence" value="ECO:0007669"/>
    <property type="project" value="UniProtKB-SubCell"/>
</dbReference>
<sequence>MECLNVKYENKPCYNIHFRPDFTDLATVFKSDLNKQYDNICVVSDSNVAGLYLAEVVQIFKGLCDNVCSFSFDAGEASKNLDTVSLLYEHLIMKKFTRSSLLVALGGGVVGDLTGFAAATFLRGIDFIQVPTTLLSQVDSSVGGKTGVDFNQYKNMVGAFKMPKMVYMNIGTLKTLDADNFACGMGEVIKHGLISDKDFYQWLKDNKDKVMAREYEALAYMVQKNCDIKRYVVEIDPTEKGIRAYLNFGHTLGHAIEKLCNFSLGHGQCVGVGMVCASYLSMKLGYITESEYNDIIDCLKLYNMPVSVSGLTAADILEASKSDKKMTGKKIKFTILKAIGEAASYLDFTDEDLLEAIDQVLD</sequence>
<comment type="similarity">
    <text evidence="6 18">Belongs to the sugar phosphate cyclases superfamily. Dehydroquinate synthase family.</text>
</comment>
<dbReference type="HAMAP" id="MF_00110">
    <property type="entry name" value="DHQ_synthase"/>
    <property type="match status" value="1"/>
</dbReference>
<dbReference type="AlphaFoldDB" id="A0A1G5RVW0"/>
<evidence type="ECO:0000256" key="4">
    <source>
        <dbReference type="ARBA" id="ARBA00004496"/>
    </source>
</evidence>
<protein>
    <recommendedName>
        <fullName evidence="8 18">3-dehydroquinate synthase</fullName>
        <shortName evidence="18">DHQS</shortName>
        <ecNumber evidence="7 18">4.2.3.4</ecNumber>
    </recommendedName>
</protein>
<proteinExistence type="inferred from homology"/>
<comment type="cofactor">
    <cofactor evidence="2 18">
        <name>NAD(+)</name>
        <dbReference type="ChEBI" id="CHEBI:57540"/>
    </cofactor>
</comment>
<dbReference type="Proteomes" id="UP000199428">
    <property type="component" value="Unassembled WGS sequence"/>
</dbReference>
<dbReference type="InterPro" id="IPR056179">
    <property type="entry name" value="DHQS_C"/>
</dbReference>
<reference evidence="22 23" key="1">
    <citation type="submission" date="2016-10" db="EMBL/GenBank/DDBJ databases">
        <authorList>
            <person name="de Groot N.N."/>
        </authorList>
    </citation>
    <scope>NUCLEOTIDE SEQUENCE [LARGE SCALE GENOMIC DNA]</scope>
    <source>
        <strain evidence="22 23">DSM 10317</strain>
    </source>
</reference>
<comment type="pathway">
    <text evidence="5 18">Metabolic intermediate biosynthesis; chorismate biosynthesis; chorismate from D-erythrose 4-phosphate and phosphoenolpyruvate: step 2/7.</text>
</comment>
<feature type="transmembrane region" description="Helical" evidence="19">
    <location>
        <begin position="101"/>
        <end position="122"/>
    </location>
</feature>
<dbReference type="GO" id="GO:0046872">
    <property type="term" value="F:metal ion binding"/>
    <property type="evidence" value="ECO:0007669"/>
    <property type="project" value="UniProtKB-KW"/>
</dbReference>
<evidence type="ECO:0000256" key="11">
    <source>
        <dbReference type="ARBA" id="ARBA00022723"/>
    </source>
</evidence>
<feature type="binding site" evidence="18">
    <location>
        <begin position="108"/>
        <end position="112"/>
    </location>
    <ligand>
        <name>NAD(+)</name>
        <dbReference type="ChEBI" id="CHEBI:57540"/>
    </ligand>
</feature>
<feature type="binding site" evidence="18">
    <location>
        <begin position="172"/>
        <end position="175"/>
    </location>
    <ligand>
        <name>NAD(+)</name>
        <dbReference type="ChEBI" id="CHEBI:57540"/>
    </ligand>
</feature>
<dbReference type="EMBL" id="FMWK01000005">
    <property type="protein sequence ID" value="SCZ78193.1"/>
    <property type="molecule type" value="Genomic_DNA"/>
</dbReference>
<comment type="subcellular location">
    <subcellularLocation>
        <location evidence="4 18">Cytoplasm</location>
    </subcellularLocation>
</comment>
<dbReference type="RefSeq" id="WP_028247068.1">
    <property type="nucleotide sequence ID" value="NZ_FMWK01000005.1"/>
</dbReference>
<comment type="cofactor">
    <cofactor evidence="3">
        <name>Zn(2+)</name>
        <dbReference type="ChEBI" id="CHEBI:29105"/>
    </cofactor>
</comment>
<comment type="catalytic activity">
    <reaction evidence="1 18">
        <text>7-phospho-2-dehydro-3-deoxy-D-arabino-heptonate = 3-dehydroquinate + phosphate</text>
        <dbReference type="Rhea" id="RHEA:21968"/>
        <dbReference type="ChEBI" id="CHEBI:32364"/>
        <dbReference type="ChEBI" id="CHEBI:43474"/>
        <dbReference type="ChEBI" id="CHEBI:58394"/>
        <dbReference type="EC" id="4.2.3.4"/>
    </reaction>
</comment>
<feature type="binding site" evidence="18">
    <location>
        <position position="145"/>
    </location>
    <ligand>
        <name>NAD(+)</name>
        <dbReference type="ChEBI" id="CHEBI:57540"/>
    </ligand>
</feature>
<keyword evidence="19" id="KW-0472">Membrane</keyword>
<dbReference type="GO" id="GO:0008652">
    <property type="term" value="P:amino acid biosynthetic process"/>
    <property type="evidence" value="ECO:0007669"/>
    <property type="project" value="UniProtKB-KW"/>
</dbReference>
<dbReference type="FunFam" id="3.40.50.1970:FF:000007">
    <property type="entry name" value="Pentafunctional AROM polypeptide"/>
    <property type="match status" value="1"/>
</dbReference>
<keyword evidence="14 18" id="KW-0520">NAD</keyword>
<dbReference type="GO" id="GO:0009073">
    <property type="term" value="P:aromatic amino acid family biosynthetic process"/>
    <property type="evidence" value="ECO:0007669"/>
    <property type="project" value="UniProtKB-KW"/>
</dbReference>
<evidence type="ECO:0000256" key="16">
    <source>
        <dbReference type="ARBA" id="ARBA00023239"/>
    </source>
</evidence>
<dbReference type="InterPro" id="IPR030960">
    <property type="entry name" value="DHQS/DOIS_N"/>
</dbReference>
<evidence type="ECO:0000256" key="8">
    <source>
        <dbReference type="ARBA" id="ARBA00017684"/>
    </source>
</evidence>
<dbReference type="Gene3D" id="3.40.50.1970">
    <property type="match status" value="1"/>
</dbReference>
<evidence type="ECO:0000256" key="5">
    <source>
        <dbReference type="ARBA" id="ARBA00004661"/>
    </source>
</evidence>
<dbReference type="Pfam" id="PF24621">
    <property type="entry name" value="DHQS_C"/>
    <property type="match status" value="1"/>
</dbReference>
<dbReference type="PIRSF" id="PIRSF001455">
    <property type="entry name" value="DHQ_synth"/>
    <property type="match status" value="1"/>
</dbReference>
<keyword evidence="13 18" id="KW-0862">Zinc</keyword>
<dbReference type="SUPFAM" id="SSF56796">
    <property type="entry name" value="Dehydroquinate synthase-like"/>
    <property type="match status" value="1"/>
</dbReference>
<dbReference type="GO" id="GO:0003856">
    <property type="term" value="F:3-dehydroquinate synthase activity"/>
    <property type="evidence" value="ECO:0007669"/>
    <property type="project" value="UniProtKB-UniRule"/>
</dbReference>
<dbReference type="InterPro" id="IPR030963">
    <property type="entry name" value="DHQ_synth_fam"/>
</dbReference>
<comment type="caution">
    <text evidence="18">Lacks conserved residue(s) required for the propagation of feature annotation.</text>
</comment>
<accession>A0A1G5RVW0</accession>
<dbReference type="PANTHER" id="PTHR43622:SF7">
    <property type="entry name" value="3-DEHYDROQUINATE SYNTHASE, CHLOROPLASTIC"/>
    <property type="match status" value="1"/>
</dbReference>
<gene>
    <name evidence="18" type="primary">aroB</name>
    <name evidence="22" type="ORF">SAMN02910350_01137</name>
</gene>
<evidence type="ECO:0000259" key="20">
    <source>
        <dbReference type="Pfam" id="PF01761"/>
    </source>
</evidence>
<evidence type="ECO:0000256" key="2">
    <source>
        <dbReference type="ARBA" id="ARBA00001911"/>
    </source>
</evidence>
<feature type="binding site" evidence="18">
    <location>
        <position position="187"/>
    </location>
    <ligand>
        <name>Zn(2+)</name>
        <dbReference type="ChEBI" id="CHEBI:29105"/>
    </ligand>
</feature>
<dbReference type="Gene3D" id="1.20.1090.10">
    <property type="entry name" value="Dehydroquinate synthase-like - alpha domain"/>
    <property type="match status" value="1"/>
</dbReference>
<keyword evidence="16 18" id="KW-0456">Lyase</keyword>
<comment type="function">
    <text evidence="18">Catalyzes the conversion of 3-deoxy-D-arabino-heptulosonate 7-phosphate (DAHP) to dehydroquinate (DHQ).</text>
</comment>
<dbReference type="EC" id="4.2.3.4" evidence="7 18"/>
<keyword evidence="19" id="KW-1133">Transmembrane helix</keyword>
<evidence type="ECO:0000256" key="12">
    <source>
        <dbReference type="ARBA" id="ARBA00022741"/>
    </source>
</evidence>
<evidence type="ECO:0000256" key="1">
    <source>
        <dbReference type="ARBA" id="ARBA00001393"/>
    </source>
</evidence>
<dbReference type="GO" id="GO:0000166">
    <property type="term" value="F:nucleotide binding"/>
    <property type="evidence" value="ECO:0007669"/>
    <property type="project" value="UniProtKB-KW"/>
</dbReference>
<feature type="domain" description="3-dehydroquinate synthase N-terminal" evidence="20">
    <location>
        <begin position="71"/>
        <end position="181"/>
    </location>
</feature>
<dbReference type="UniPathway" id="UPA00053">
    <property type="reaction ID" value="UER00085"/>
</dbReference>
<dbReference type="CDD" id="cd08195">
    <property type="entry name" value="DHQS"/>
    <property type="match status" value="1"/>
</dbReference>
<feature type="binding site" evidence="18">
    <location>
        <position position="250"/>
    </location>
    <ligand>
        <name>Zn(2+)</name>
        <dbReference type="ChEBI" id="CHEBI:29105"/>
    </ligand>
</feature>
<evidence type="ECO:0000256" key="14">
    <source>
        <dbReference type="ARBA" id="ARBA00023027"/>
    </source>
</evidence>
<name>A0A1G5RVW0_PSEXY</name>
<evidence type="ECO:0000256" key="7">
    <source>
        <dbReference type="ARBA" id="ARBA00013031"/>
    </source>
</evidence>
<evidence type="ECO:0000256" key="13">
    <source>
        <dbReference type="ARBA" id="ARBA00022833"/>
    </source>
</evidence>
<evidence type="ECO:0000259" key="21">
    <source>
        <dbReference type="Pfam" id="PF24621"/>
    </source>
</evidence>
<evidence type="ECO:0000313" key="22">
    <source>
        <dbReference type="EMBL" id="SCZ78193.1"/>
    </source>
</evidence>
<dbReference type="GO" id="GO:0009423">
    <property type="term" value="P:chorismate biosynthetic process"/>
    <property type="evidence" value="ECO:0007669"/>
    <property type="project" value="UniProtKB-UniRule"/>
</dbReference>
<organism evidence="22 23">
    <name type="scientific">Pseudobutyrivibrio xylanivorans</name>
    <dbReference type="NCBI Taxonomy" id="185007"/>
    <lineage>
        <taxon>Bacteria</taxon>
        <taxon>Bacillati</taxon>
        <taxon>Bacillota</taxon>
        <taxon>Clostridia</taxon>
        <taxon>Lachnospirales</taxon>
        <taxon>Lachnospiraceae</taxon>
        <taxon>Pseudobutyrivibrio</taxon>
    </lineage>
</organism>
<keyword evidence="10 18" id="KW-0028">Amino-acid biosynthesis</keyword>
<keyword evidence="12 18" id="KW-0547">Nucleotide-binding</keyword>
<feature type="binding site" evidence="18">
    <location>
        <begin position="132"/>
        <end position="133"/>
    </location>
    <ligand>
        <name>NAD(+)</name>
        <dbReference type="ChEBI" id="CHEBI:57540"/>
    </ligand>
</feature>
<dbReference type="NCBIfam" id="TIGR01357">
    <property type="entry name" value="aroB"/>
    <property type="match status" value="1"/>
</dbReference>
<keyword evidence="15 18" id="KW-0057">Aromatic amino acid biosynthesis</keyword>
<evidence type="ECO:0000256" key="6">
    <source>
        <dbReference type="ARBA" id="ARBA00005412"/>
    </source>
</evidence>
<evidence type="ECO:0000256" key="17">
    <source>
        <dbReference type="ARBA" id="ARBA00023285"/>
    </source>
</evidence>
<dbReference type="Pfam" id="PF01761">
    <property type="entry name" value="DHQ_synthase"/>
    <property type="match status" value="1"/>
</dbReference>
<keyword evidence="19" id="KW-0812">Transmembrane</keyword>
<evidence type="ECO:0000256" key="10">
    <source>
        <dbReference type="ARBA" id="ARBA00022605"/>
    </source>
</evidence>
<evidence type="ECO:0000256" key="15">
    <source>
        <dbReference type="ARBA" id="ARBA00023141"/>
    </source>
</evidence>
<feature type="domain" description="3-dehydroquinate synthase C-terminal" evidence="21">
    <location>
        <begin position="184"/>
        <end position="326"/>
    </location>
</feature>
<evidence type="ECO:0000256" key="3">
    <source>
        <dbReference type="ARBA" id="ARBA00001947"/>
    </source>
</evidence>
<dbReference type="InterPro" id="IPR016037">
    <property type="entry name" value="DHQ_synth_AroB"/>
</dbReference>